<comment type="subunit">
    <text evidence="7">Heterotetramer composed of ParC and ParE.</text>
</comment>
<dbReference type="FunFam" id="1.10.268.10:FF:000001">
    <property type="entry name" value="DNA gyrase subunit A"/>
    <property type="match status" value="1"/>
</dbReference>
<dbReference type="GO" id="GO:0005524">
    <property type="term" value="F:ATP binding"/>
    <property type="evidence" value="ECO:0007669"/>
    <property type="project" value="InterPro"/>
</dbReference>
<dbReference type="Pfam" id="PF03989">
    <property type="entry name" value="DNA_gyraseA_C"/>
    <property type="match status" value="6"/>
</dbReference>
<feature type="coiled-coil region" evidence="8">
    <location>
        <begin position="229"/>
        <end position="256"/>
    </location>
</feature>
<dbReference type="SUPFAM" id="SSF101904">
    <property type="entry name" value="GyrA/ParC C-terminal domain-like"/>
    <property type="match status" value="1"/>
</dbReference>
<sequence>MPDLMQFIKGPDFPTGAVIMGTAGIRETYNTGHGSFIVRAKAEIVEHGDRSTIVVTELPYGTNKSRLMMQIAECVNQKRIEGIADLDDESGRDGLKIRFDLKRDANAQVVLNQLFTHTGLQTSFSANMLALVDGEPKTLPLKDMLTHYINFQKEIVVRRTRFDLKKAMARAHLLEGLRIACDHIDEVIRVIRESYDEARERLMQRFGLSQIQAQAILDMQLKRLQGLEREKIEAEYAELQTKITNYERILQSEELVLKIVKEESAALKTKYADPRRTAIEPSFTDIEDEDLIDREDCVITRSHLGYVKRQPMSVYRAQHRGGRGINGMTTREEDFVEDIFVANTHSFIMFFTDRGRVFRLKGYQIPLSGRTAKGVNMVNLISMDPGEKVTAVIHLESFEEGYLTMITKLGVIKRTELSEFANVRRSGLRAIALDDGDDLSEVKLTDGKQDMIVCTKLGKAIRFDEEDVRVIGRPGRGVRAIDLAEGDSVVGMCIVKEGAKLFTVTELGYGKRTDCAEYRQQGRGGMGLLNYNLTDKTGPVAGVAMVSDEDDLMLVTDGGVVIRMDAAEIPVYSRVTQGVRVMRIGDGLRLVTVTRADKDEDEAIDIDAADELDEADLASDIDASEPEDEPGEPDENP</sequence>
<keyword evidence="4" id="KW-0799">Topoisomerase</keyword>
<organism evidence="11">
    <name type="scientific">bioreactor metagenome</name>
    <dbReference type="NCBI Taxonomy" id="1076179"/>
    <lineage>
        <taxon>unclassified sequences</taxon>
        <taxon>metagenomes</taxon>
        <taxon>ecological metagenomes</taxon>
    </lineage>
</organism>
<keyword evidence="5" id="KW-0238">DNA-binding</keyword>
<comment type="catalytic activity">
    <reaction evidence="1">
        <text>ATP-dependent breakage, passage and rejoining of double-stranded DNA.</text>
        <dbReference type="EC" id="5.6.2.2"/>
    </reaction>
</comment>
<comment type="caution">
    <text evidence="11">The sequence shown here is derived from an EMBL/GenBank/DDBJ whole genome shotgun (WGS) entry which is preliminary data.</text>
</comment>
<evidence type="ECO:0000256" key="7">
    <source>
        <dbReference type="ARBA" id="ARBA00063644"/>
    </source>
</evidence>
<evidence type="ECO:0000256" key="2">
    <source>
        <dbReference type="ARBA" id="ARBA00008263"/>
    </source>
</evidence>
<feature type="region of interest" description="Disordered" evidence="9">
    <location>
        <begin position="602"/>
        <end position="637"/>
    </location>
</feature>
<feature type="domain" description="Topo IIA-type catalytic" evidence="10">
    <location>
        <begin position="1"/>
        <end position="291"/>
    </location>
</feature>
<evidence type="ECO:0000256" key="8">
    <source>
        <dbReference type="SAM" id="Coils"/>
    </source>
</evidence>
<evidence type="ECO:0000256" key="1">
    <source>
        <dbReference type="ARBA" id="ARBA00000185"/>
    </source>
</evidence>
<dbReference type="InterPro" id="IPR050220">
    <property type="entry name" value="Type_II_DNA_Topoisomerases"/>
</dbReference>
<comment type="similarity">
    <text evidence="2">Belongs to the type II topoisomerase GyrA/ParC subunit family.</text>
</comment>
<evidence type="ECO:0000256" key="9">
    <source>
        <dbReference type="SAM" id="MobiDB-lite"/>
    </source>
</evidence>
<dbReference type="Pfam" id="PF00521">
    <property type="entry name" value="DNA_topoisoIV"/>
    <property type="match status" value="1"/>
</dbReference>
<dbReference type="FunFam" id="3.30.1360.40:FF:000002">
    <property type="entry name" value="DNA gyrase subunit A"/>
    <property type="match status" value="1"/>
</dbReference>
<dbReference type="Gene3D" id="1.10.268.10">
    <property type="entry name" value="Topoisomerase, domain 3"/>
    <property type="match status" value="1"/>
</dbReference>
<evidence type="ECO:0000256" key="6">
    <source>
        <dbReference type="ARBA" id="ARBA00023235"/>
    </source>
</evidence>
<dbReference type="PROSITE" id="PS52040">
    <property type="entry name" value="TOPO_IIA"/>
    <property type="match status" value="1"/>
</dbReference>
<dbReference type="InterPro" id="IPR013760">
    <property type="entry name" value="Topo_IIA-like_dom_sf"/>
</dbReference>
<proteinExistence type="inferred from homology"/>
<dbReference type="Gene3D" id="3.90.199.10">
    <property type="entry name" value="Topoisomerase II, domain 5"/>
    <property type="match status" value="1"/>
</dbReference>
<dbReference type="GO" id="GO:0003677">
    <property type="term" value="F:DNA binding"/>
    <property type="evidence" value="ECO:0007669"/>
    <property type="project" value="UniProtKB-KW"/>
</dbReference>
<reference evidence="11" key="1">
    <citation type="submission" date="2019-08" db="EMBL/GenBank/DDBJ databases">
        <authorList>
            <person name="Kucharzyk K."/>
            <person name="Murdoch R.W."/>
            <person name="Higgins S."/>
            <person name="Loffler F."/>
        </authorList>
    </citation>
    <scope>NUCLEOTIDE SEQUENCE</scope>
</reference>
<dbReference type="EC" id="5.6.2.2" evidence="3"/>
<dbReference type="InterPro" id="IPR035516">
    <property type="entry name" value="Gyrase/topoIV_suA_C"/>
</dbReference>
<name>A0A644YMY1_9ZZZZ</name>
<dbReference type="Gene3D" id="3.30.1360.40">
    <property type="match status" value="1"/>
</dbReference>
<keyword evidence="8" id="KW-0175">Coiled coil</keyword>
<dbReference type="PANTHER" id="PTHR43493:SF5">
    <property type="entry name" value="DNA GYRASE SUBUNIT A, CHLOROPLASTIC_MITOCHONDRIAL"/>
    <property type="match status" value="1"/>
</dbReference>
<dbReference type="InterPro" id="IPR013757">
    <property type="entry name" value="Topo_IIA_A_a_sf"/>
</dbReference>
<evidence type="ECO:0000256" key="5">
    <source>
        <dbReference type="ARBA" id="ARBA00023125"/>
    </source>
</evidence>
<dbReference type="AlphaFoldDB" id="A0A644YMY1"/>
<dbReference type="GO" id="GO:0005737">
    <property type="term" value="C:cytoplasm"/>
    <property type="evidence" value="ECO:0007669"/>
    <property type="project" value="TreeGrafter"/>
</dbReference>
<dbReference type="EMBL" id="VSSQ01005491">
    <property type="protein sequence ID" value="MPM29358.1"/>
    <property type="molecule type" value="Genomic_DNA"/>
</dbReference>
<dbReference type="SMART" id="SM00434">
    <property type="entry name" value="TOP4c"/>
    <property type="match status" value="1"/>
</dbReference>
<dbReference type="InterPro" id="IPR006691">
    <property type="entry name" value="GyrA/parC_rep"/>
</dbReference>
<evidence type="ECO:0000313" key="11">
    <source>
        <dbReference type="EMBL" id="MPM29358.1"/>
    </source>
</evidence>
<accession>A0A644YMY1</accession>
<dbReference type="SUPFAM" id="SSF56719">
    <property type="entry name" value="Type II DNA topoisomerase"/>
    <property type="match status" value="1"/>
</dbReference>
<dbReference type="Gene3D" id="2.120.10.90">
    <property type="entry name" value="DNA gyrase/topoisomerase IV, subunit A, C-terminal"/>
    <property type="match status" value="1"/>
</dbReference>
<dbReference type="InterPro" id="IPR002205">
    <property type="entry name" value="Topo_IIA_dom_A"/>
</dbReference>
<keyword evidence="6 11" id="KW-0413">Isomerase</keyword>
<evidence type="ECO:0000256" key="3">
    <source>
        <dbReference type="ARBA" id="ARBA00012895"/>
    </source>
</evidence>
<dbReference type="GO" id="GO:0009330">
    <property type="term" value="C:DNA topoisomerase type II (double strand cut, ATP-hydrolyzing) complex"/>
    <property type="evidence" value="ECO:0007669"/>
    <property type="project" value="TreeGrafter"/>
</dbReference>
<evidence type="ECO:0000259" key="10">
    <source>
        <dbReference type="PROSITE" id="PS52040"/>
    </source>
</evidence>
<dbReference type="PANTHER" id="PTHR43493">
    <property type="entry name" value="DNA GYRASE/TOPOISOMERASE SUBUNIT A"/>
    <property type="match status" value="1"/>
</dbReference>
<gene>
    <name evidence="11" type="primary">gyrA_39</name>
    <name evidence="11" type="ORF">SDC9_75898</name>
</gene>
<dbReference type="GO" id="GO:0006265">
    <property type="term" value="P:DNA topological change"/>
    <property type="evidence" value="ECO:0007669"/>
    <property type="project" value="InterPro"/>
</dbReference>
<evidence type="ECO:0000256" key="4">
    <source>
        <dbReference type="ARBA" id="ARBA00023029"/>
    </source>
</evidence>
<dbReference type="GO" id="GO:0003918">
    <property type="term" value="F:DNA topoisomerase type II (double strand cut, ATP-hydrolyzing) activity"/>
    <property type="evidence" value="ECO:0007669"/>
    <property type="project" value="UniProtKB-EC"/>
</dbReference>
<dbReference type="FunFam" id="2.120.10.90:FF:000005">
    <property type="entry name" value="DNA topoisomerase 4 subunit A"/>
    <property type="match status" value="1"/>
</dbReference>
<protein>
    <recommendedName>
        <fullName evidence="3">DNA topoisomerase (ATP-hydrolyzing)</fullName>
        <ecNumber evidence="3">5.6.2.2</ecNumber>
    </recommendedName>
</protein>
<dbReference type="InterPro" id="IPR013758">
    <property type="entry name" value="Topo_IIA_A/C_ab"/>
</dbReference>